<comment type="caution">
    <text evidence="1">The sequence shown here is derived from an EMBL/GenBank/DDBJ whole genome shotgun (WGS) entry which is preliminary data.</text>
</comment>
<dbReference type="Proteomes" id="UP001519272">
    <property type="component" value="Unassembled WGS sequence"/>
</dbReference>
<dbReference type="NCBIfam" id="TIGR00099">
    <property type="entry name" value="Cof-subfamily"/>
    <property type="match status" value="1"/>
</dbReference>
<dbReference type="PANTHER" id="PTHR10000">
    <property type="entry name" value="PHOSPHOSERINE PHOSPHATASE"/>
    <property type="match status" value="1"/>
</dbReference>
<organism evidence="1 2">
    <name type="scientific">Paenibacillus turicensis</name>
    <dbReference type="NCBI Taxonomy" id="160487"/>
    <lineage>
        <taxon>Bacteria</taxon>
        <taxon>Bacillati</taxon>
        <taxon>Bacillota</taxon>
        <taxon>Bacilli</taxon>
        <taxon>Bacillales</taxon>
        <taxon>Paenibacillaceae</taxon>
        <taxon>Paenibacillus</taxon>
    </lineage>
</organism>
<dbReference type="Gene3D" id="3.30.1240.10">
    <property type="match status" value="1"/>
</dbReference>
<dbReference type="SFLD" id="SFLDG01140">
    <property type="entry name" value="C2.B:_Phosphomannomutase_and_P"/>
    <property type="match status" value="1"/>
</dbReference>
<dbReference type="PANTHER" id="PTHR10000:SF25">
    <property type="entry name" value="PHOSPHATASE YKRA-RELATED"/>
    <property type="match status" value="1"/>
</dbReference>
<reference evidence="1 2" key="1">
    <citation type="submission" date="2021-03" db="EMBL/GenBank/DDBJ databases">
        <title>Genomic Encyclopedia of Type Strains, Phase IV (KMG-IV): sequencing the most valuable type-strain genomes for metagenomic binning, comparative biology and taxonomic classification.</title>
        <authorList>
            <person name="Goeker M."/>
        </authorList>
    </citation>
    <scope>NUCLEOTIDE SEQUENCE [LARGE SCALE GENOMIC DNA]</scope>
    <source>
        <strain evidence="1 2">DSM 14349</strain>
    </source>
</reference>
<dbReference type="InterPro" id="IPR006379">
    <property type="entry name" value="HAD-SF_hydro_IIB"/>
</dbReference>
<name>A0ABS4FX56_9BACL</name>
<dbReference type="NCBIfam" id="TIGR01484">
    <property type="entry name" value="HAD-SF-IIB"/>
    <property type="match status" value="1"/>
</dbReference>
<dbReference type="InterPro" id="IPR023214">
    <property type="entry name" value="HAD_sf"/>
</dbReference>
<dbReference type="EMBL" id="JAGGKG010000022">
    <property type="protein sequence ID" value="MBP1907171.1"/>
    <property type="molecule type" value="Genomic_DNA"/>
</dbReference>
<evidence type="ECO:0000313" key="2">
    <source>
        <dbReference type="Proteomes" id="UP001519272"/>
    </source>
</evidence>
<dbReference type="SUPFAM" id="SSF56784">
    <property type="entry name" value="HAD-like"/>
    <property type="match status" value="1"/>
</dbReference>
<sequence length="258" mass="28930">MIDKKIIFFDIDDTLLDANKNIPPSAKQAIMDLKGLGHEVAIATGRAPFMFQNIREELEIDTYVSCNGSYVVLKNEVIYDRALDEDALFMLTELALEHEHPVLYVDAQDMKANMPEEKLLRTSVGQHKMFIPQHDPFFYKNRKIYQALLLCHQEEEKYYESVFKAFDFVRCGIDATDVVPSGGSKAVGVSKLTERLGIALDHQYAFGDALNDVNMLKSIPNSVAMGNGLPEAKAAAKYVTKRVEEDGILHGLKMVGLL</sequence>
<dbReference type="InterPro" id="IPR036412">
    <property type="entry name" value="HAD-like_sf"/>
</dbReference>
<keyword evidence="2" id="KW-1185">Reference proteome</keyword>
<accession>A0ABS4FX56</accession>
<proteinExistence type="predicted"/>
<dbReference type="SFLD" id="SFLDS00003">
    <property type="entry name" value="Haloacid_Dehalogenase"/>
    <property type="match status" value="1"/>
</dbReference>
<protein>
    <submittedName>
        <fullName evidence="1">Cof subfamily protein (Haloacid dehalogenase superfamily)</fullName>
    </submittedName>
</protein>
<evidence type="ECO:0000313" key="1">
    <source>
        <dbReference type="EMBL" id="MBP1907171.1"/>
    </source>
</evidence>
<gene>
    <name evidence="1" type="ORF">J2Z32_003836</name>
</gene>
<dbReference type="Pfam" id="PF08282">
    <property type="entry name" value="Hydrolase_3"/>
    <property type="match status" value="1"/>
</dbReference>
<dbReference type="InterPro" id="IPR000150">
    <property type="entry name" value="Cof"/>
</dbReference>
<dbReference type="Gene3D" id="3.40.50.1000">
    <property type="entry name" value="HAD superfamily/HAD-like"/>
    <property type="match status" value="1"/>
</dbReference>
<dbReference type="RefSeq" id="WP_210090754.1">
    <property type="nucleotide sequence ID" value="NZ_JAGGKG010000022.1"/>
</dbReference>